<dbReference type="Pfam" id="PF00591">
    <property type="entry name" value="Glycos_transf_3"/>
    <property type="match status" value="1"/>
</dbReference>
<accession>A0A382AFG4</accession>
<organism evidence="7">
    <name type="scientific">marine metagenome</name>
    <dbReference type="NCBI Taxonomy" id="408172"/>
    <lineage>
        <taxon>unclassified sequences</taxon>
        <taxon>metagenomes</taxon>
        <taxon>ecological metagenomes</taxon>
    </lineage>
</organism>
<dbReference type="AlphaFoldDB" id="A0A382AFG4"/>
<keyword evidence="4" id="KW-0808">Transferase</keyword>
<evidence type="ECO:0000256" key="1">
    <source>
        <dbReference type="ARBA" id="ARBA00006915"/>
    </source>
</evidence>
<dbReference type="GO" id="GO:0009032">
    <property type="term" value="F:thymidine phosphorylase activity"/>
    <property type="evidence" value="ECO:0007669"/>
    <property type="project" value="TreeGrafter"/>
</dbReference>
<evidence type="ECO:0008006" key="8">
    <source>
        <dbReference type="Google" id="ProtNLM"/>
    </source>
</evidence>
<comment type="subunit">
    <text evidence="2">Homodimer.</text>
</comment>
<dbReference type="Gene3D" id="1.20.970.10">
    <property type="entry name" value="Transferase, Pyrimidine Nucleoside Phosphorylase, Chain C"/>
    <property type="match status" value="1"/>
</dbReference>
<dbReference type="NCBIfam" id="TIGR02644">
    <property type="entry name" value="Y_phosphoryl"/>
    <property type="match status" value="1"/>
</dbReference>
<protein>
    <recommendedName>
        <fullName evidence="8">Thymidine phosphorylase</fullName>
    </recommendedName>
</protein>
<dbReference type="Pfam" id="PF02885">
    <property type="entry name" value="Glycos_trans_3N"/>
    <property type="match status" value="1"/>
</dbReference>
<evidence type="ECO:0000256" key="4">
    <source>
        <dbReference type="ARBA" id="ARBA00022679"/>
    </source>
</evidence>
<evidence type="ECO:0000313" key="7">
    <source>
        <dbReference type="EMBL" id="SVB00258.1"/>
    </source>
</evidence>
<reference evidence="7" key="1">
    <citation type="submission" date="2018-05" db="EMBL/GenBank/DDBJ databases">
        <authorList>
            <person name="Lanie J.A."/>
            <person name="Ng W.-L."/>
            <person name="Kazmierczak K.M."/>
            <person name="Andrzejewski T.M."/>
            <person name="Davidsen T.M."/>
            <person name="Wayne K.J."/>
            <person name="Tettelin H."/>
            <person name="Glass J.I."/>
            <person name="Rusch D."/>
            <person name="Podicherti R."/>
            <person name="Tsui H.-C.T."/>
            <person name="Winkler M.E."/>
        </authorList>
    </citation>
    <scope>NUCLEOTIDE SEQUENCE</scope>
</reference>
<comment type="similarity">
    <text evidence="1">Belongs to the thymidine/pyrimidine-nucleoside phosphorylase family.</text>
</comment>
<dbReference type="FunFam" id="3.40.1030.10:FF:000003">
    <property type="entry name" value="Pyrimidine-nucleoside phosphorylase"/>
    <property type="match status" value="1"/>
</dbReference>
<dbReference type="EMBL" id="UINC01025168">
    <property type="protein sequence ID" value="SVB00258.1"/>
    <property type="molecule type" value="Genomic_DNA"/>
</dbReference>
<dbReference type="GO" id="GO:0006213">
    <property type="term" value="P:pyrimidine nucleoside metabolic process"/>
    <property type="evidence" value="ECO:0007669"/>
    <property type="project" value="InterPro"/>
</dbReference>
<evidence type="ECO:0000259" key="5">
    <source>
        <dbReference type="Pfam" id="PF00591"/>
    </source>
</evidence>
<dbReference type="NCBIfam" id="NF004490">
    <property type="entry name" value="PRK05820.1"/>
    <property type="match status" value="1"/>
</dbReference>
<gene>
    <name evidence="7" type="ORF">METZ01_LOCUS153112</name>
</gene>
<dbReference type="Gene3D" id="3.90.1170.30">
    <property type="entry name" value="Pyrimidine nucleoside phosphorylase-like, C-terminal domain"/>
    <property type="match status" value="1"/>
</dbReference>
<dbReference type="InterPro" id="IPR036566">
    <property type="entry name" value="PYNP-like_C_sf"/>
</dbReference>
<evidence type="ECO:0000259" key="6">
    <source>
        <dbReference type="Pfam" id="PF02885"/>
    </source>
</evidence>
<evidence type="ECO:0000256" key="2">
    <source>
        <dbReference type="ARBA" id="ARBA00011738"/>
    </source>
</evidence>
<dbReference type="SUPFAM" id="SSF54680">
    <property type="entry name" value="Pyrimidine nucleoside phosphorylase C-terminal domain"/>
    <property type="match status" value="1"/>
</dbReference>
<sequence length="336" mass="34834">VAEFSRGGTIPDEQAAALAMAIYFQGMTRDELTTWNRAMVDSGVTLDLSGVGRPTVDKHSTGGVGDKVSLILVPLVAACGPAVPQLSGRGLGHGGGTLDKMEAIAGWRAALTAEEMVSQLRDVGGMIAAASTDLNPADRRLYQLRDVTSTVDSIPLIASSIISKKVAEGTEALVLDVKTGSGAFMVDEDQARDLARTMVELGEDSGVATVALITGMHTVLGRAAGNALEVAEAIDVLEGRGPDDVVEVTLALAREMLALVEVDTDPAVVLATGEPREVFDRMVAAQGGDLSAGLPVAGHRQEIVAPTTGYLGRLDCRAVGVAAWRLGAGRARKEDP</sequence>
<proteinExistence type="inferred from homology"/>
<feature type="domain" description="Glycosyl transferase family 3 N-terminal" evidence="6">
    <location>
        <begin position="8"/>
        <end position="43"/>
    </location>
</feature>
<dbReference type="Gene3D" id="3.40.1030.10">
    <property type="entry name" value="Nucleoside phosphorylase/phosphoribosyltransferase catalytic domain"/>
    <property type="match status" value="1"/>
</dbReference>
<feature type="domain" description="Glycosyl transferase family 3" evidence="5">
    <location>
        <begin position="54"/>
        <end position="261"/>
    </location>
</feature>
<dbReference type="SUPFAM" id="SSF52418">
    <property type="entry name" value="Nucleoside phosphorylase/phosphoribosyltransferase catalytic domain"/>
    <property type="match status" value="1"/>
</dbReference>
<keyword evidence="3" id="KW-0328">Glycosyltransferase</keyword>
<dbReference type="InterPro" id="IPR035902">
    <property type="entry name" value="Nuc_phospho_transferase"/>
</dbReference>
<feature type="non-terminal residue" evidence="7">
    <location>
        <position position="336"/>
    </location>
</feature>
<dbReference type="InterPro" id="IPR000053">
    <property type="entry name" value="Thymidine/pyrmidine_PPase"/>
</dbReference>
<dbReference type="GO" id="GO:0006206">
    <property type="term" value="P:pyrimidine nucleobase metabolic process"/>
    <property type="evidence" value="ECO:0007669"/>
    <property type="project" value="InterPro"/>
</dbReference>
<name>A0A382AFG4_9ZZZZ</name>
<dbReference type="GO" id="GO:0004645">
    <property type="term" value="F:1,4-alpha-oligoglucan phosphorylase activity"/>
    <property type="evidence" value="ECO:0007669"/>
    <property type="project" value="InterPro"/>
</dbReference>
<dbReference type="GO" id="GO:0005829">
    <property type="term" value="C:cytosol"/>
    <property type="evidence" value="ECO:0007669"/>
    <property type="project" value="TreeGrafter"/>
</dbReference>
<dbReference type="InterPro" id="IPR000312">
    <property type="entry name" value="Glycosyl_Trfase_fam3"/>
</dbReference>
<dbReference type="InterPro" id="IPR018090">
    <property type="entry name" value="Pyrmidine_PPas_bac/euk"/>
</dbReference>
<dbReference type="InterPro" id="IPR036320">
    <property type="entry name" value="Glycosyl_Trfase_fam3_N_dom_sf"/>
</dbReference>
<dbReference type="SUPFAM" id="SSF47648">
    <property type="entry name" value="Nucleoside phosphorylase/phosphoribosyltransferase N-terminal domain"/>
    <property type="match status" value="1"/>
</dbReference>
<evidence type="ECO:0000256" key="3">
    <source>
        <dbReference type="ARBA" id="ARBA00022676"/>
    </source>
</evidence>
<feature type="non-terminal residue" evidence="7">
    <location>
        <position position="1"/>
    </location>
</feature>
<dbReference type="InterPro" id="IPR017459">
    <property type="entry name" value="Glycosyl_Trfase_fam3_N_dom"/>
</dbReference>
<dbReference type="PANTHER" id="PTHR10515">
    <property type="entry name" value="THYMIDINE PHOSPHORYLASE"/>
    <property type="match status" value="1"/>
</dbReference>
<dbReference type="PANTHER" id="PTHR10515:SF0">
    <property type="entry name" value="THYMIDINE PHOSPHORYLASE"/>
    <property type="match status" value="1"/>
</dbReference>